<dbReference type="PRINTS" id="PR00984">
    <property type="entry name" value="TRNASYNTHILE"/>
</dbReference>
<dbReference type="GO" id="GO:0004822">
    <property type="term" value="F:isoleucine-tRNA ligase activity"/>
    <property type="evidence" value="ECO:0007669"/>
    <property type="project" value="UniProtKB-UniRule"/>
</dbReference>
<evidence type="ECO:0000256" key="7">
    <source>
        <dbReference type="ARBA" id="ARBA00022723"/>
    </source>
</evidence>
<dbReference type="GO" id="GO:0002161">
    <property type="term" value="F:aminoacyl-tRNA deacylase activity"/>
    <property type="evidence" value="ECO:0007669"/>
    <property type="project" value="InterPro"/>
</dbReference>
<dbReference type="EC" id="6.1.1.5" evidence="15"/>
<dbReference type="InterPro" id="IPR033709">
    <property type="entry name" value="Anticodon_Ile_ABEc"/>
</dbReference>
<keyword evidence="5 15" id="KW-0963">Cytoplasm</keyword>
<comment type="function">
    <text evidence="13 15">Catalyzes the attachment of isoleucine to tRNA(Ile). As IleRS can inadvertently accommodate and process structurally similar amino acids such as valine, to avoid such errors it has two additional distinct tRNA(Ile)-dependent editing activities. One activity is designated as 'pretransfer' editing and involves the hydrolysis of activated Val-AMP. The other activity is designated 'posttransfer' editing and involves deacylation of mischarged Val-tRNA(Ile).</text>
</comment>
<dbReference type="PANTHER" id="PTHR42780">
    <property type="entry name" value="SOLEUCYL-TRNA SYNTHETASE"/>
    <property type="match status" value="1"/>
</dbReference>
<evidence type="ECO:0000313" key="19">
    <source>
        <dbReference type="Proteomes" id="UP000316331"/>
    </source>
</evidence>
<comment type="similarity">
    <text evidence="3 15">Belongs to the class-I aminoacyl-tRNA synthetase family. IleS type 2 subfamily.</text>
</comment>
<dbReference type="InterPro" id="IPR002301">
    <property type="entry name" value="Ile-tRNA-ligase"/>
</dbReference>
<evidence type="ECO:0000256" key="13">
    <source>
        <dbReference type="ARBA" id="ARBA00025217"/>
    </source>
</evidence>
<evidence type="ECO:0000256" key="5">
    <source>
        <dbReference type="ARBA" id="ARBA00022490"/>
    </source>
</evidence>
<comment type="catalytic activity">
    <reaction evidence="14 15">
        <text>tRNA(Ile) + L-isoleucine + ATP = L-isoleucyl-tRNA(Ile) + AMP + diphosphate</text>
        <dbReference type="Rhea" id="RHEA:11060"/>
        <dbReference type="Rhea" id="RHEA-COMP:9666"/>
        <dbReference type="Rhea" id="RHEA-COMP:9695"/>
        <dbReference type="ChEBI" id="CHEBI:30616"/>
        <dbReference type="ChEBI" id="CHEBI:33019"/>
        <dbReference type="ChEBI" id="CHEBI:58045"/>
        <dbReference type="ChEBI" id="CHEBI:78442"/>
        <dbReference type="ChEBI" id="CHEBI:78528"/>
        <dbReference type="ChEBI" id="CHEBI:456215"/>
        <dbReference type="EC" id="6.1.1.5"/>
    </reaction>
</comment>
<evidence type="ECO:0000256" key="2">
    <source>
        <dbReference type="ARBA" id="ARBA00004496"/>
    </source>
</evidence>
<dbReference type="FunFam" id="3.40.50.620:FF:000063">
    <property type="entry name" value="Isoleucine--tRNA ligase"/>
    <property type="match status" value="1"/>
</dbReference>
<feature type="short sequence motif" description="'HIGH' region" evidence="15">
    <location>
        <begin position="59"/>
        <end position="69"/>
    </location>
</feature>
<dbReference type="Pfam" id="PF00133">
    <property type="entry name" value="tRNA-synt_1"/>
    <property type="match status" value="1"/>
</dbReference>
<evidence type="ECO:0000256" key="8">
    <source>
        <dbReference type="ARBA" id="ARBA00022741"/>
    </source>
</evidence>
<keyword evidence="19" id="KW-1185">Reference proteome</keyword>
<dbReference type="GO" id="GO:0005524">
    <property type="term" value="F:ATP binding"/>
    <property type="evidence" value="ECO:0007669"/>
    <property type="project" value="UniProtKB-UniRule"/>
</dbReference>
<evidence type="ECO:0000256" key="3">
    <source>
        <dbReference type="ARBA" id="ARBA00007078"/>
    </source>
</evidence>
<dbReference type="CDD" id="cd00818">
    <property type="entry name" value="IleRS_core"/>
    <property type="match status" value="1"/>
</dbReference>
<evidence type="ECO:0000256" key="4">
    <source>
        <dbReference type="ARBA" id="ARBA00011245"/>
    </source>
</evidence>
<evidence type="ECO:0000259" key="16">
    <source>
        <dbReference type="Pfam" id="PF00133"/>
    </source>
</evidence>
<dbReference type="OrthoDB" id="9810365at2"/>
<dbReference type="GO" id="GO:0005737">
    <property type="term" value="C:cytoplasm"/>
    <property type="evidence" value="ECO:0007669"/>
    <property type="project" value="UniProtKB-SubCell"/>
</dbReference>
<dbReference type="SUPFAM" id="SSF47323">
    <property type="entry name" value="Anticodon-binding domain of a subclass of class I aminoacyl-tRNA synthetases"/>
    <property type="match status" value="2"/>
</dbReference>
<dbReference type="CDD" id="cd07961">
    <property type="entry name" value="Anticodon_Ia_Ile_ABEc"/>
    <property type="match status" value="1"/>
</dbReference>
<dbReference type="Pfam" id="PF08264">
    <property type="entry name" value="Anticodon_1"/>
    <property type="match status" value="1"/>
</dbReference>
<dbReference type="PROSITE" id="PS00178">
    <property type="entry name" value="AA_TRNA_LIGASE_I"/>
    <property type="match status" value="1"/>
</dbReference>
<evidence type="ECO:0000256" key="11">
    <source>
        <dbReference type="ARBA" id="ARBA00022917"/>
    </source>
</evidence>
<dbReference type="InterPro" id="IPR009080">
    <property type="entry name" value="tRNAsynth_Ia_anticodon-bd"/>
</dbReference>
<dbReference type="GO" id="GO:0000049">
    <property type="term" value="F:tRNA binding"/>
    <property type="evidence" value="ECO:0007669"/>
    <property type="project" value="InterPro"/>
</dbReference>
<evidence type="ECO:0000256" key="12">
    <source>
        <dbReference type="ARBA" id="ARBA00023146"/>
    </source>
</evidence>
<keyword evidence="7 15" id="KW-0479">Metal-binding</keyword>
<feature type="domain" description="Aminoacyl-tRNA synthetase class Ia" evidence="16">
    <location>
        <begin position="29"/>
        <end position="653"/>
    </location>
</feature>
<keyword evidence="12 15" id="KW-0030">Aminoacyl-tRNA synthetase</keyword>
<comment type="domain">
    <text evidence="15">IleRS has two distinct active sites: one for aminoacylation and one for editing. The misactivated valine is translocated from the active site to the editing site, which sterically excludes the correctly activated isoleucine. The single editing site contains two valyl binding pockets, one specific for each substrate (Val-AMP or Val-tRNA(Ile)).</text>
</comment>
<evidence type="ECO:0000256" key="14">
    <source>
        <dbReference type="ARBA" id="ARBA00048359"/>
    </source>
</evidence>
<dbReference type="InterPro" id="IPR009008">
    <property type="entry name" value="Val/Leu/Ile-tRNA-synth_edit"/>
</dbReference>
<dbReference type="EMBL" id="VFPG01000002">
    <property type="protein sequence ID" value="TQM26008.1"/>
    <property type="molecule type" value="Genomic_DNA"/>
</dbReference>
<dbReference type="Pfam" id="PF19302">
    <property type="entry name" value="DUF5915"/>
    <property type="match status" value="1"/>
</dbReference>
<dbReference type="SUPFAM" id="SSF52374">
    <property type="entry name" value="Nucleotidylyl transferase"/>
    <property type="match status" value="1"/>
</dbReference>
<dbReference type="HAMAP" id="MF_02003">
    <property type="entry name" value="Ile_tRNA_synth_type2"/>
    <property type="match status" value="1"/>
</dbReference>
<feature type="binding site" evidence="15">
    <location>
        <position position="622"/>
    </location>
    <ligand>
        <name>ATP</name>
        <dbReference type="ChEBI" id="CHEBI:30616"/>
    </ligand>
</feature>
<keyword evidence="6 15" id="KW-0436">Ligase</keyword>
<reference evidence="18 19" key="1">
    <citation type="submission" date="2019-06" db="EMBL/GenBank/DDBJ databases">
        <title>Sequencing the genomes of 1000 actinobacteria strains.</title>
        <authorList>
            <person name="Klenk H.-P."/>
        </authorList>
    </citation>
    <scope>NUCLEOTIDE SEQUENCE [LARGE SCALE GENOMIC DNA]</scope>
    <source>
        <strain evidence="18 19">DSM 103495</strain>
    </source>
</reference>
<evidence type="ECO:0000313" key="18">
    <source>
        <dbReference type="EMBL" id="TQM26008.1"/>
    </source>
</evidence>
<dbReference type="GO" id="GO:0006428">
    <property type="term" value="P:isoleucyl-tRNA aminoacylation"/>
    <property type="evidence" value="ECO:0007669"/>
    <property type="project" value="UniProtKB-UniRule"/>
</dbReference>
<comment type="subcellular location">
    <subcellularLocation>
        <location evidence="2 15">Cytoplasm</location>
    </subcellularLocation>
</comment>
<keyword evidence="9 15" id="KW-0862">Zinc</keyword>
<name>A0A543EWN3_9NOCA</name>
<keyword evidence="8 15" id="KW-0547">Nucleotide-binding</keyword>
<evidence type="ECO:0000256" key="10">
    <source>
        <dbReference type="ARBA" id="ARBA00022840"/>
    </source>
</evidence>
<dbReference type="Gene3D" id="1.10.730.10">
    <property type="entry name" value="Isoleucyl-tRNA Synthetase, Domain 1"/>
    <property type="match status" value="1"/>
</dbReference>
<sequence length="1042" mass="116237">MADDSKSAYPRVDLGAGSGASFPELEERVLDAWAADDTFRAGIENRSGAAEFVFYDGPPFANGLPHYGHLLTGYVKDLIPRFQTMRGKRVDRRFGWDCHGLPAEIEAEKQLGITDKSQIDAMGLAEFNAACKSSVLRYTGEWRDYVTRQARWVDFDNDYKTLDLDFMESVMWAFKSLYDKGLIYQGFRVLPYSWYEQTPLSNQETRLDDAYKMRQDPAVTVDMALRVPDDHPLRELDGANALIWTTTPWTLPSNLAVAVHPNVRYVHLRAADGKRYLLAAERVSHYTREFGEEPQVLGEFDGAALVGLSYAPPFDFFVGHPNAHRALAADYVTTDSGTGIVHLAPAFGEEDMEVASANGIEIVQPLDPGGKFTSMVPPYEGLMVFDANPVIIKDLKAAGKLLRHETIEHSYPHSWRSGQPLIYMAVPSWFVAVTKFRDRMVELNKQITWVPEHIRDGQFGKWLEGARDWNISRNRYWGSPIPVWVSDDPAYPRVDVYGSLDELERDFGVRPTDLHRPMIDELTRPNPDDPTGKSTMRRVPEVLDCWFESGSMPYAQVHYPFENKDWFDGHFPGDFIVEYNGQTRGWFYTLHVLSTALFDSPAFKTVAAHGIVLGDDGLKMSKSKGNYPDVNEVFHRDGSDAMRWFLMSSPILRGGNLIVTERGIREGVGHALRPLWNAWTFLQLYASKPGVWRTDSPHVLDRYILAKLAQTRDVMTDALEVYDIAGACEELRSFADALTNWYVRRSRSRFWSEDRDAVDTLHTVLEVVTRLAAPLLPLIAEVIWRGLTGDRSVHLADWPKEGELPEDPELVAAMDEVRTVCSTVLSLRKAKNLRVRLPLAEVTIAAGDAERLRPYADIIADEVNVKKVDLTTDVAVHGRFELAVNARAAGPRLGKDVQTVIKAVKAGEWSEDAAGVVSAAGITLLPEEYSQRLVAAEPESTAALPGNAGLVVLNSVVTEELEAEGWARDLIRDLQETRKSLGLDVSDRITVVLEVPAERLAWAQTHRDLIAGEILATALDFGPAGVGAAELVGGVKAAVTKA</sequence>
<dbReference type="InterPro" id="IPR002300">
    <property type="entry name" value="aa-tRNA-synth_Ia"/>
</dbReference>
<comment type="subunit">
    <text evidence="4 15">Monomer.</text>
</comment>
<dbReference type="RefSeq" id="WP_141812617.1">
    <property type="nucleotide sequence ID" value="NZ_VFPG01000002.1"/>
</dbReference>
<protein>
    <recommendedName>
        <fullName evidence="15">Isoleucine--tRNA ligase</fullName>
        <ecNumber evidence="15">6.1.1.5</ecNumber>
    </recommendedName>
    <alternativeName>
        <fullName evidence="15">Isoleucyl-tRNA synthetase</fullName>
        <shortName evidence="15">IleRS</shortName>
    </alternativeName>
</protein>
<evidence type="ECO:0000256" key="1">
    <source>
        <dbReference type="ARBA" id="ARBA00001947"/>
    </source>
</evidence>
<evidence type="ECO:0000256" key="15">
    <source>
        <dbReference type="HAMAP-Rule" id="MF_02003"/>
    </source>
</evidence>
<dbReference type="GO" id="GO:0008270">
    <property type="term" value="F:zinc ion binding"/>
    <property type="evidence" value="ECO:0007669"/>
    <property type="project" value="UniProtKB-UniRule"/>
</dbReference>
<dbReference type="PANTHER" id="PTHR42780:SF1">
    <property type="entry name" value="ISOLEUCINE--TRNA LIGASE, CYTOPLASMIC"/>
    <property type="match status" value="1"/>
</dbReference>
<comment type="cofactor">
    <cofactor evidence="1 15">
        <name>Zn(2+)</name>
        <dbReference type="ChEBI" id="CHEBI:29105"/>
    </cofactor>
</comment>
<dbReference type="Proteomes" id="UP000316331">
    <property type="component" value="Unassembled WGS sequence"/>
</dbReference>
<organism evidence="18 19">
    <name type="scientific">Nocardia bhagyanarayanae</name>
    <dbReference type="NCBI Taxonomy" id="1215925"/>
    <lineage>
        <taxon>Bacteria</taxon>
        <taxon>Bacillati</taxon>
        <taxon>Actinomycetota</taxon>
        <taxon>Actinomycetes</taxon>
        <taxon>Mycobacteriales</taxon>
        <taxon>Nocardiaceae</taxon>
        <taxon>Nocardia</taxon>
    </lineage>
</organism>
<evidence type="ECO:0000256" key="6">
    <source>
        <dbReference type="ARBA" id="ARBA00022598"/>
    </source>
</evidence>
<gene>
    <name evidence="15" type="primary">ileS</name>
    <name evidence="18" type="ORF">FB390_6182</name>
</gene>
<dbReference type="InterPro" id="IPR023586">
    <property type="entry name" value="Ile-tRNA-ligase_type2"/>
</dbReference>
<dbReference type="Gene3D" id="3.40.50.620">
    <property type="entry name" value="HUPs"/>
    <property type="match status" value="2"/>
</dbReference>
<accession>A0A543EWN3</accession>
<proteinExistence type="inferred from homology"/>
<evidence type="ECO:0000259" key="17">
    <source>
        <dbReference type="Pfam" id="PF08264"/>
    </source>
</evidence>
<dbReference type="InterPro" id="IPR001412">
    <property type="entry name" value="aa-tRNA-synth_I_CS"/>
</dbReference>
<feature type="short sequence motif" description="'KMSKS' region" evidence="15">
    <location>
        <begin position="619"/>
        <end position="623"/>
    </location>
</feature>
<dbReference type="FunFam" id="3.40.50.620:FF:000075">
    <property type="entry name" value="Isoleucine--tRNA ligase"/>
    <property type="match status" value="1"/>
</dbReference>
<dbReference type="SUPFAM" id="SSF50677">
    <property type="entry name" value="ValRS/IleRS/LeuRS editing domain"/>
    <property type="match status" value="1"/>
</dbReference>
<evidence type="ECO:0000256" key="9">
    <source>
        <dbReference type="ARBA" id="ARBA00022833"/>
    </source>
</evidence>
<keyword evidence="11 15" id="KW-0648">Protein biosynthesis</keyword>
<dbReference type="InterPro" id="IPR013155">
    <property type="entry name" value="M/V/L/I-tRNA-synth_anticd-bd"/>
</dbReference>
<dbReference type="InterPro" id="IPR014729">
    <property type="entry name" value="Rossmann-like_a/b/a_fold"/>
</dbReference>
<comment type="caution">
    <text evidence="18">The sequence shown here is derived from an EMBL/GenBank/DDBJ whole genome shotgun (WGS) entry which is preliminary data.</text>
</comment>
<feature type="domain" description="Methionyl/Valyl/Leucyl/Isoleucyl-tRNA synthetase anticodon-binding" evidence="17">
    <location>
        <begin position="701"/>
        <end position="841"/>
    </location>
</feature>
<dbReference type="NCBIfam" id="TIGR00392">
    <property type="entry name" value="ileS"/>
    <property type="match status" value="1"/>
</dbReference>
<dbReference type="AlphaFoldDB" id="A0A543EWN3"/>
<keyword evidence="10 15" id="KW-0067">ATP-binding</keyword>